<dbReference type="InterPro" id="IPR050796">
    <property type="entry name" value="SCF_F-box_component"/>
</dbReference>
<dbReference type="Pfam" id="PF00646">
    <property type="entry name" value="F-box"/>
    <property type="match status" value="1"/>
</dbReference>
<evidence type="ECO:0000313" key="3">
    <source>
        <dbReference type="Proteomes" id="UP001161247"/>
    </source>
</evidence>
<evidence type="ECO:0000313" key="2">
    <source>
        <dbReference type="EMBL" id="CAI9104263.1"/>
    </source>
</evidence>
<dbReference type="CDD" id="cd22157">
    <property type="entry name" value="F-box_AtFBW1-like"/>
    <property type="match status" value="1"/>
</dbReference>
<dbReference type="PANTHER" id="PTHR31672">
    <property type="entry name" value="BNACNNG10540D PROTEIN"/>
    <property type="match status" value="1"/>
</dbReference>
<protein>
    <submittedName>
        <fullName evidence="2">OLC1v1002898C2</fullName>
    </submittedName>
</protein>
<dbReference type="Proteomes" id="UP001161247">
    <property type="component" value="Chromosome 4"/>
</dbReference>
<dbReference type="Gene3D" id="1.20.1280.50">
    <property type="match status" value="1"/>
</dbReference>
<dbReference type="EMBL" id="OX459121">
    <property type="protein sequence ID" value="CAI9104263.1"/>
    <property type="molecule type" value="Genomic_DNA"/>
</dbReference>
<dbReference type="InterPro" id="IPR001810">
    <property type="entry name" value="F-box_dom"/>
</dbReference>
<gene>
    <name evidence="2" type="ORF">OLC1_LOCUS13224</name>
</gene>
<dbReference type="InterPro" id="IPR036047">
    <property type="entry name" value="F-box-like_dom_sf"/>
</dbReference>
<name>A0AAV1DBP3_OLDCO</name>
<accession>A0AAV1DBP3</accession>
<dbReference type="InterPro" id="IPR017451">
    <property type="entry name" value="F-box-assoc_interact_dom"/>
</dbReference>
<proteinExistence type="predicted"/>
<dbReference type="NCBIfam" id="TIGR01640">
    <property type="entry name" value="F_box_assoc_1"/>
    <property type="match status" value="1"/>
</dbReference>
<dbReference type="AlphaFoldDB" id="A0AAV1DBP3"/>
<organism evidence="2 3">
    <name type="scientific">Oldenlandia corymbosa var. corymbosa</name>
    <dbReference type="NCBI Taxonomy" id="529605"/>
    <lineage>
        <taxon>Eukaryota</taxon>
        <taxon>Viridiplantae</taxon>
        <taxon>Streptophyta</taxon>
        <taxon>Embryophyta</taxon>
        <taxon>Tracheophyta</taxon>
        <taxon>Spermatophyta</taxon>
        <taxon>Magnoliopsida</taxon>
        <taxon>eudicotyledons</taxon>
        <taxon>Gunneridae</taxon>
        <taxon>Pentapetalae</taxon>
        <taxon>asterids</taxon>
        <taxon>lamiids</taxon>
        <taxon>Gentianales</taxon>
        <taxon>Rubiaceae</taxon>
        <taxon>Rubioideae</taxon>
        <taxon>Spermacoceae</taxon>
        <taxon>Hedyotis-Oldenlandia complex</taxon>
        <taxon>Oldenlandia</taxon>
    </lineage>
</organism>
<dbReference type="InterPro" id="IPR006527">
    <property type="entry name" value="F-box-assoc_dom_typ1"/>
</dbReference>
<dbReference type="SUPFAM" id="SSF81383">
    <property type="entry name" value="F-box domain"/>
    <property type="match status" value="1"/>
</dbReference>
<dbReference type="PANTHER" id="PTHR31672:SF13">
    <property type="entry name" value="F-BOX PROTEIN CPR30-LIKE"/>
    <property type="match status" value="1"/>
</dbReference>
<feature type="domain" description="F-box" evidence="1">
    <location>
        <begin position="9"/>
        <end position="50"/>
    </location>
</feature>
<dbReference type="Pfam" id="PF07734">
    <property type="entry name" value="FBA_1"/>
    <property type="match status" value="1"/>
</dbReference>
<sequence>MSNVADCELPNELIVSNILSRLPVKSILRFRCVSKSWRSLFSTPQFITMHLKKTSNNSLNHCFIIHSLDKVYSHNMSVLNINSMEKEPFPVVNPFPVFLLEMDLVGSINGLVCLSWPPRGQMIVLWNPAINLWKGIKLSDFRFQMLGKEPVQVSVGLGYDEARDDYKIVRICSFKGLDSWGSCAEVYSVKQDSWKIVRLSFQCMEGQTRPNVIAKGIPYWAGLIGDESDESELKAALLWFDAKNDVFRHFPAPRLLGNDHSEFKARLVEWQGCVASLLYSPTKEKLDCLDVVVYDEIKGCWERRFSFGPIGSKIYSLLQCSKDGVVLAETPEGTLFLYDPATNGIKGYCISGALKESFEAFSYIESLVCVEGMELVKAQDKNKFCISLDELNIN</sequence>
<evidence type="ECO:0000259" key="1">
    <source>
        <dbReference type="SMART" id="SM00256"/>
    </source>
</evidence>
<keyword evidence="3" id="KW-1185">Reference proteome</keyword>
<reference evidence="2" key="1">
    <citation type="submission" date="2023-03" db="EMBL/GenBank/DDBJ databases">
        <authorList>
            <person name="Julca I."/>
        </authorList>
    </citation>
    <scope>NUCLEOTIDE SEQUENCE</scope>
</reference>
<dbReference type="SMART" id="SM00256">
    <property type="entry name" value="FBOX"/>
    <property type="match status" value="1"/>
</dbReference>